<accession>A0A0F9S6S6</accession>
<sequence length="157" mass="16845">MAKTTAKMVWPTIIKAVGNGWIDVVAKMTDVAANWFKGQGLQMGDDGAWILYVTANADFIGGFVVLSEPKVDDDTYGLVRKFGAEILHNQVIASTYKCGDGVVQTAAGTWTLFDKDTAAHMLMRPGIIAGPEDRITSGVLKGINDAFTSTEGIDIVF</sequence>
<evidence type="ECO:0000313" key="1">
    <source>
        <dbReference type="EMBL" id="KKN25008.1"/>
    </source>
</evidence>
<reference evidence="1" key="1">
    <citation type="journal article" date="2015" name="Nature">
        <title>Complex archaea that bridge the gap between prokaryotes and eukaryotes.</title>
        <authorList>
            <person name="Spang A."/>
            <person name="Saw J.H."/>
            <person name="Jorgensen S.L."/>
            <person name="Zaremba-Niedzwiedzka K."/>
            <person name="Martijn J."/>
            <person name="Lind A.E."/>
            <person name="van Eijk R."/>
            <person name="Schleper C."/>
            <person name="Guy L."/>
            <person name="Ettema T.J."/>
        </authorList>
    </citation>
    <scope>NUCLEOTIDE SEQUENCE</scope>
</reference>
<protein>
    <submittedName>
        <fullName evidence="1">Uncharacterized protein</fullName>
    </submittedName>
</protein>
<comment type="caution">
    <text evidence="1">The sequence shown here is derived from an EMBL/GenBank/DDBJ whole genome shotgun (WGS) entry which is preliminary data.</text>
</comment>
<name>A0A0F9S6S6_9ZZZZ</name>
<proteinExistence type="predicted"/>
<dbReference type="EMBL" id="LAZR01002837">
    <property type="protein sequence ID" value="KKN25008.1"/>
    <property type="molecule type" value="Genomic_DNA"/>
</dbReference>
<gene>
    <name evidence="1" type="ORF">LCGC14_0889190</name>
</gene>
<dbReference type="AlphaFoldDB" id="A0A0F9S6S6"/>
<organism evidence="1">
    <name type="scientific">marine sediment metagenome</name>
    <dbReference type="NCBI Taxonomy" id="412755"/>
    <lineage>
        <taxon>unclassified sequences</taxon>
        <taxon>metagenomes</taxon>
        <taxon>ecological metagenomes</taxon>
    </lineage>
</organism>